<dbReference type="NCBIfam" id="TIGR02160">
    <property type="entry name" value="PA_CoA_Oxy5"/>
    <property type="match status" value="1"/>
</dbReference>
<evidence type="ECO:0000256" key="2">
    <source>
        <dbReference type="ARBA" id="ARBA00022630"/>
    </source>
</evidence>
<sequence>MSSPFHPLKVADVSRDTRDAVVLTFDLPPALARDFAFRPGQYLTLRTRVQGQELRRSYSICSSPGDGVLRVAIKRMDDGAFSSWANQAIKPGDVLDVMPPDGEFTVDFAPGNARHYVAFAVGSGITPVYSLVKTALATEPDSRFTLFYGNRASSAVLFREALEDLKNRYMSRFSLVYIMSRETQDIELFNGRLDGAKVRRLLTQWLPAEHVDQVFLCGPQGMIEDVVPTLEGLGIPRARIKFELFGAPRGPRSLRTGGQTRQAAGKAQCRVTVIQDGHSRSFTLDKNRDSVLDSALAQGIELPYSCKGGVCSTCRCKVVEGEVDMDANFALEDYEVARGFVLSCQSYPVSDTLVLDFDQET</sequence>
<dbReference type="Gene3D" id="3.40.50.80">
    <property type="entry name" value="Nucleotide-binding domain of ferredoxin-NADP reductase (FNR) module"/>
    <property type="match status" value="1"/>
</dbReference>
<name>A0A193GAW2_9BORD</name>
<dbReference type="PROSITE" id="PS51384">
    <property type="entry name" value="FAD_FR"/>
    <property type="match status" value="1"/>
</dbReference>
<dbReference type="PANTHER" id="PTHR47354:SF8">
    <property type="entry name" value="1,2-PHENYLACETYL-COA EPOXIDASE, SUBUNIT E"/>
    <property type="match status" value="1"/>
</dbReference>
<dbReference type="InterPro" id="IPR001041">
    <property type="entry name" value="2Fe-2S_ferredoxin-type"/>
</dbReference>
<evidence type="ECO:0000256" key="8">
    <source>
        <dbReference type="ARBA" id="ARBA00023014"/>
    </source>
</evidence>
<dbReference type="PROSITE" id="PS51085">
    <property type="entry name" value="2FE2S_FER_2"/>
    <property type="match status" value="1"/>
</dbReference>
<dbReference type="OrthoDB" id="9796486at2"/>
<evidence type="ECO:0000256" key="5">
    <source>
        <dbReference type="ARBA" id="ARBA00022827"/>
    </source>
</evidence>
<dbReference type="Proteomes" id="UP000091926">
    <property type="component" value="Chromosome"/>
</dbReference>
<evidence type="ECO:0000259" key="10">
    <source>
        <dbReference type="PROSITE" id="PS51384"/>
    </source>
</evidence>
<dbReference type="GO" id="GO:0051537">
    <property type="term" value="F:2 iron, 2 sulfur cluster binding"/>
    <property type="evidence" value="ECO:0007669"/>
    <property type="project" value="UniProtKB-KW"/>
</dbReference>
<evidence type="ECO:0000256" key="7">
    <source>
        <dbReference type="ARBA" id="ARBA00023004"/>
    </source>
</evidence>
<dbReference type="EMBL" id="CP016172">
    <property type="protein sequence ID" value="ANN77137.1"/>
    <property type="molecule type" value="Genomic_DNA"/>
</dbReference>
<dbReference type="GO" id="GO:0050660">
    <property type="term" value="F:flavin adenine dinucleotide binding"/>
    <property type="evidence" value="ECO:0007669"/>
    <property type="project" value="TreeGrafter"/>
</dbReference>
<keyword evidence="12" id="KW-1185">Reference proteome</keyword>
<proteinExistence type="predicted"/>
<keyword evidence="5" id="KW-0274">FAD</keyword>
<dbReference type="KEGG" id="bfz:BAU07_08470"/>
<keyword evidence="6" id="KW-0560">Oxidoreductase</keyword>
<dbReference type="Pfam" id="PF00970">
    <property type="entry name" value="FAD_binding_6"/>
    <property type="match status" value="1"/>
</dbReference>
<dbReference type="PANTHER" id="PTHR47354">
    <property type="entry name" value="NADH OXIDOREDUCTASE HCR"/>
    <property type="match status" value="1"/>
</dbReference>
<evidence type="ECO:0000313" key="12">
    <source>
        <dbReference type="Proteomes" id="UP000091926"/>
    </source>
</evidence>
<keyword evidence="4" id="KW-0479">Metal-binding</keyword>
<dbReference type="CDD" id="cd06214">
    <property type="entry name" value="PA_degradation_oxidoreductase_like"/>
    <property type="match status" value="1"/>
</dbReference>
<dbReference type="SUPFAM" id="SSF63380">
    <property type="entry name" value="Riboflavin synthase domain-like"/>
    <property type="match status" value="1"/>
</dbReference>
<dbReference type="GO" id="GO:0010124">
    <property type="term" value="P:phenylacetate catabolic process"/>
    <property type="evidence" value="ECO:0007669"/>
    <property type="project" value="InterPro"/>
</dbReference>
<dbReference type="InterPro" id="IPR006058">
    <property type="entry name" value="2Fe2S_fd_BS"/>
</dbReference>
<dbReference type="InterPro" id="IPR017927">
    <property type="entry name" value="FAD-bd_FR_type"/>
</dbReference>
<protein>
    <submittedName>
        <fullName evidence="11">Phenylacetic acid degradation protein</fullName>
    </submittedName>
</protein>
<evidence type="ECO:0000256" key="3">
    <source>
        <dbReference type="ARBA" id="ARBA00022714"/>
    </source>
</evidence>
<dbReference type="InterPro" id="IPR036010">
    <property type="entry name" value="2Fe-2S_ferredoxin-like_sf"/>
</dbReference>
<dbReference type="InterPro" id="IPR017938">
    <property type="entry name" value="Riboflavin_synthase-like_b-brl"/>
</dbReference>
<dbReference type="RefSeq" id="WP_066656036.1">
    <property type="nucleotide sequence ID" value="NZ_CBCSCL010000014.1"/>
</dbReference>
<keyword evidence="3" id="KW-0001">2Fe-2S</keyword>
<dbReference type="InterPro" id="IPR012675">
    <property type="entry name" value="Beta-grasp_dom_sf"/>
</dbReference>
<gene>
    <name evidence="11" type="ORF">BAU07_08470</name>
</gene>
<dbReference type="InterPro" id="IPR050415">
    <property type="entry name" value="MRET"/>
</dbReference>
<evidence type="ECO:0000259" key="9">
    <source>
        <dbReference type="PROSITE" id="PS51085"/>
    </source>
</evidence>
<reference evidence="11 12" key="1">
    <citation type="submission" date="2016-06" db="EMBL/GenBank/DDBJ databases">
        <title>Complete genome sequences of Bordetella bronchialis and Bordetella flabilis.</title>
        <authorList>
            <person name="LiPuma J.J."/>
            <person name="Spilker T."/>
        </authorList>
    </citation>
    <scope>NUCLEOTIDE SEQUENCE [LARGE SCALE GENOMIC DNA]</scope>
    <source>
        <strain evidence="11 12">AU10664</strain>
    </source>
</reference>
<feature type="domain" description="2Fe-2S ferredoxin-type" evidence="9">
    <location>
        <begin position="269"/>
        <end position="361"/>
    </location>
</feature>
<keyword evidence="2" id="KW-0285">Flavoprotein</keyword>
<dbReference type="STRING" id="463014.BAU07_08470"/>
<accession>A0A193GAW2</accession>
<dbReference type="Pfam" id="PF00111">
    <property type="entry name" value="Fer2"/>
    <property type="match status" value="1"/>
</dbReference>
<dbReference type="CDD" id="cd00207">
    <property type="entry name" value="fer2"/>
    <property type="match status" value="1"/>
</dbReference>
<dbReference type="GO" id="GO:0046872">
    <property type="term" value="F:metal ion binding"/>
    <property type="evidence" value="ECO:0007669"/>
    <property type="project" value="UniProtKB-KW"/>
</dbReference>
<evidence type="ECO:0000256" key="1">
    <source>
        <dbReference type="ARBA" id="ARBA00001974"/>
    </source>
</evidence>
<dbReference type="Gene3D" id="2.40.30.10">
    <property type="entry name" value="Translation factors"/>
    <property type="match status" value="1"/>
</dbReference>
<keyword evidence="7" id="KW-0408">Iron</keyword>
<organism evidence="11 12">
    <name type="scientific">Bordetella flabilis</name>
    <dbReference type="NCBI Taxonomy" id="463014"/>
    <lineage>
        <taxon>Bacteria</taxon>
        <taxon>Pseudomonadati</taxon>
        <taxon>Pseudomonadota</taxon>
        <taxon>Betaproteobacteria</taxon>
        <taxon>Burkholderiales</taxon>
        <taxon>Alcaligenaceae</taxon>
        <taxon>Bordetella</taxon>
    </lineage>
</organism>
<dbReference type="SUPFAM" id="SSF52343">
    <property type="entry name" value="Ferredoxin reductase-like, C-terminal NADP-linked domain"/>
    <property type="match status" value="1"/>
</dbReference>
<dbReference type="SUPFAM" id="SSF54292">
    <property type="entry name" value="2Fe-2S ferredoxin-like"/>
    <property type="match status" value="1"/>
</dbReference>
<dbReference type="InterPro" id="IPR039261">
    <property type="entry name" value="FNR_nucleotide-bd"/>
</dbReference>
<dbReference type="PRINTS" id="PR00406">
    <property type="entry name" value="CYTB5RDTASE"/>
</dbReference>
<dbReference type="AlphaFoldDB" id="A0A193GAW2"/>
<evidence type="ECO:0000313" key="11">
    <source>
        <dbReference type="EMBL" id="ANN77137.1"/>
    </source>
</evidence>
<dbReference type="GO" id="GO:0016491">
    <property type="term" value="F:oxidoreductase activity"/>
    <property type="evidence" value="ECO:0007669"/>
    <property type="project" value="UniProtKB-KW"/>
</dbReference>
<dbReference type="Pfam" id="PF00175">
    <property type="entry name" value="NAD_binding_1"/>
    <property type="match status" value="1"/>
</dbReference>
<feature type="domain" description="FAD-binding FR-type" evidence="10">
    <location>
        <begin position="3"/>
        <end position="107"/>
    </location>
</feature>
<dbReference type="Gene3D" id="3.10.20.30">
    <property type="match status" value="1"/>
</dbReference>
<evidence type="ECO:0000256" key="6">
    <source>
        <dbReference type="ARBA" id="ARBA00023002"/>
    </source>
</evidence>
<comment type="cofactor">
    <cofactor evidence="1">
        <name>FAD</name>
        <dbReference type="ChEBI" id="CHEBI:57692"/>
    </cofactor>
</comment>
<keyword evidence="8" id="KW-0411">Iron-sulfur</keyword>
<dbReference type="InterPro" id="IPR008333">
    <property type="entry name" value="Cbr1-like_FAD-bd_dom"/>
</dbReference>
<dbReference type="InterPro" id="IPR011884">
    <property type="entry name" value="PaaE"/>
</dbReference>
<dbReference type="PROSITE" id="PS00197">
    <property type="entry name" value="2FE2S_FER_1"/>
    <property type="match status" value="1"/>
</dbReference>
<dbReference type="InterPro" id="IPR001433">
    <property type="entry name" value="OxRdtase_FAD/NAD-bd"/>
</dbReference>
<evidence type="ECO:0000256" key="4">
    <source>
        <dbReference type="ARBA" id="ARBA00022723"/>
    </source>
</evidence>